<dbReference type="OrthoDB" id="10041077at2759"/>
<organism evidence="4 5">
    <name type="scientific">Phrynocephalus forsythii</name>
    <dbReference type="NCBI Taxonomy" id="171643"/>
    <lineage>
        <taxon>Eukaryota</taxon>
        <taxon>Metazoa</taxon>
        <taxon>Chordata</taxon>
        <taxon>Craniata</taxon>
        <taxon>Vertebrata</taxon>
        <taxon>Euteleostomi</taxon>
        <taxon>Lepidosauria</taxon>
        <taxon>Squamata</taxon>
        <taxon>Bifurcata</taxon>
        <taxon>Unidentata</taxon>
        <taxon>Episquamata</taxon>
        <taxon>Toxicofera</taxon>
        <taxon>Iguania</taxon>
        <taxon>Acrodonta</taxon>
        <taxon>Agamidae</taxon>
        <taxon>Agaminae</taxon>
        <taxon>Phrynocephalus</taxon>
    </lineage>
</organism>
<dbReference type="EMBL" id="JAPFRF010000001">
    <property type="protein sequence ID" value="KAJ7345732.1"/>
    <property type="molecule type" value="Genomic_DNA"/>
</dbReference>
<keyword evidence="2" id="KW-0963">Cytoplasm</keyword>
<dbReference type="InterPro" id="IPR036034">
    <property type="entry name" value="PDZ_sf"/>
</dbReference>
<name>A0A9Q0Y950_9SAUR</name>
<evidence type="ECO:0000259" key="3">
    <source>
        <dbReference type="PROSITE" id="PS50106"/>
    </source>
</evidence>
<keyword evidence="5" id="KW-1185">Reference proteome</keyword>
<dbReference type="GO" id="GO:0005938">
    <property type="term" value="C:cell cortex"/>
    <property type="evidence" value="ECO:0007669"/>
    <property type="project" value="TreeGrafter"/>
</dbReference>
<dbReference type="Pfam" id="PF00595">
    <property type="entry name" value="PDZ"/>
    <property type="match status" value="1"/>
</dbReference>
<feature type="domain" description="PDZ" evidence="3">
    <location>
        <begin position="77"/>
        <end position="166"/>
    </location>
</feature>
<evidence type="ECO:0000313" key="4">
    <source>
        <dbReference type="EMBL" id="KAJ7345732.1"/>
    </source>
</evidence>
<dbReference type="InterPro" id="IPR052122">
    <property type="entry name" value="Intracell_Traff_Signaling_Reg"/>
</dbReference>
<sequence length="360" mass="40000">MSLKRLIQQNRNANCVGYSGSSADGPCLEPISSSPPLDNRRAWSFTNSMETLSRDYKKLALSRTSSSADCSGPLRKSLKILKADNETFGFDFQILPSQHQTKNVLENCAYICKVTDGSPAFHSGLQSGYLLVGINGVRTEGLGCKQLMDLIKSSGNHLRLDIVNEALIVKRMELENKVQFLKKSLQERLVEFQSLCLREHQLVNGEDCSPPDFVGLEEPNPFGVYVGLRSALASKPRFSSESSCLSRLSSMTVDSEDSFYPACDFEDPASETFSRQSSTDDDCFLPRDTEVTVAKKTLLRRHRSFRTASNEPGSPSWDAGHISSIFGTLPRKSRKGSVRKKLLNFIPGLHRAVEEEESRT</sequence>
<dbReference type="PANTHER" id="PTHR15963:SF1">
    <property type="entry name" value="CYTOHESIN-INTERACTING PROTEIN"/>
    <property type="match status" value="1"/>
</dbReference>
<evidence type="ECO:0000256" key="2">
    <source>
        <dbReference type="ARBA" id="ARBA00022490"/>
    </source>
</evidence>
<gene>
    <name evidence="4" type="ORF">JRQ81_001682</name>
</gene>
<proteinExistence type="predicted"/>
<comment type="subcellular location">
    <subcellularLocation>
        <location evidence="1">Cytoplasm</location>
    </subcellularLocation>
</comment>
<protein>
    <recommendedName>
        <fullName evidence="3">PDZ domain-containing protein</fullName>
    </recommendedName>
</protein>
<reference evidence="4" key="1">
    <citation type="journal article" date="2023" name="DNA Res.">
        <title>Chromosome-level genome assembly of Phrynocephalus forsythii using third-generation DNA sequencing and Hi-C analysis.</title>
        <authorList>
            <person name="Qi Y."/>
            <person name="Zhao W."/>
            <person name="Zhao Y."/>
            <person name="Niu C."/>
            <person name="Cao S."/>
            <person name="Zhang Y."/>
        </authorList>
    </citation>
    <scope>NUCLEOTIDE SEQUENCE</scope>
    <source>
        <tissue evidence="4">Muscle</tissue>
    </source>
</reference>
<dbReference type="Proteomes" id="UP001142489">
    <property type="component" value="Unassembled WGS sequence"/>
</dbReference>
<dbReference type="AlphaFoldDB" id="A0A9Q0Y950"/>
<dbReference type="PANTHER" id="PTHR15963">
    <property type="entry name" value="GENERAL RECEPTOR FOR PHOSPHOINOSITIDES 1-ASSOCIATED SCAFFOLD PROTEIN-RELATED"/>
    <property type="match status" value="1"/>
</dbReference>
<accession>A0A9Q0Y950</accession>
<dbReference type="SUPFAM" id="SSF50156">
    <property type="entry name" value="PDZ domain-like"/>
    <property type="match status" value="1"/>
</dbReference>
<dbReference type="GO" id="GO:0030155">
    <property type="term" value="P:regulation of cell adhesion"/>
    <property type="evidence" value="ECO:0007669"/>
    <property type="project" value="TreeGrafter"/>
</dbReference>
<evidence type="ECO:0000256" key="1">
    <source>
        <dbReference type="ARBA" id="ARBA00004496"/>
    </source>
</evidence>
<dbReference type="Gene3D" id="2.30.42.10">
    <property type="match status" value="1"/>
</dbReference>
<dbReference type="InterPro" id="IPR001478">
    <property type="entry name" value="PDZ"/>
</dbReference>
<evidence type="ECO:0000313" key="5">
    <source>
        <dbReference type="Proteomes" id="UP001142489"/>
    </source>
</evidence>
<dbReference type="PROSITE" id="PS50106">
    <property type="entry name" value="PDZ"/>
    <property type="match status" value="1"/>
</dbReference>
<dbReference type="SMART" id="SM00228">
    <property type="entry name" value="PDZ"/>
    <property type="match status" value="1"/>
</dbReference>
<comment type="caution">
    <text evidence="4">The sequence shown here is derived from an EMBL/GenBank/DDBJ whole genome shotgun (WGS) entry which is preliminary data.</text>
</comment>